<dbReference type="RefSeq" id="WP_244280178.1">
    <property type="nucleotide sequence ID" value="NZ_JAMDMW010000144.1"/>
</dbReference>
<evidence type="ECO:0000313" key="1">
    <source>
        <dbReference type="EMBL" id="MCY9697166.1"/>
    </source>
</evidence>
<organism evidence="1 2">
    <name type="scientific">Paenibacillus alginolyticus</name>
    <dbReference type="NCBI Taxonomy" id="59839"/>
    <lineage>
        <taxon>Bacteria</taxon>
        <taxon>Bacillati</taxon>
        <taxon>Bacillota</taxon>
        <taxon>Bacilli</taxon>
        <taxon>Bacillales</taxon>
        <taxon>Paenibacillaceae</taxon>
        <taxon>Paenibacillus</taxon>
    </lineage>
</organism>
<reference evidence="1 2" key="1">
    <citation type="submission" date="2022-05" db="EMBL/GenBank/DDBJ databases">
        <title>Genome Sequencing of Bee-Associated Microbes.</title>
        <authorList>
            <person name="Dunlap C."/>
        </authorList>
    </citation>
    <scope>NUCLEOTIDE SEQUENCE [LARGE SCALE GENOMIC DNA]</scope>
    <source>
        <strain evidence="1 2">NRRL B-14421</strain>
    </source>
</reference>
<evidence type="ECO:0000313" key="2">
    <source>
        <dbReference type="Proteomes" id="UP001527099"/>
    </source>
</evidence>
<dbReference type="EMBL" id="JAMDMX010000128">
    <property type="protein sequence ID" value="MCY9697166.1"/>
    <property type="molecule type" value="Genomic_DNA"/>
</dbReference>
<comment type="caution">
    <text evidence="1">The sequence shown here is derived from an EMBL/GenBank/DDBJ whole genome shotgun (WGS) entry which is preliminary data.</text>
</comment>
<sequence>MNISQLWILYEADKRIQGFIIQTLKAYALQLKMLVNELGDIYISEVTLQLLKEYLAK</sequence>
<keyword evidence="2" id="KW-1185">Reference proteome</keyword>
<gene>
    <name evidence="1" type="ORF">M5X19_30530</name>
</gene>
<name>A0ABT4GLT7_9BACL</name>
<protein>
    <submittedName>
        <fullName evidence="1">Uncharacterized protein</fullName>
    </submittedName>
</protein>
<proteinExistence type="predicted"/>
<dbReference type="Proteomes" id="UP001527099">
    <property type="component" value="Unassembled WGS sequence"/>
</dbReference>
<accession>A0ABT4GLT7</accession>